<keyword evidence="5" id="KW-0325">Glycoprotein</keyword>
<dbReference type="InterPro" id="IPR038377">
    <property type="entry name" value="Na/Glc_symporter_sf"/>
</dbReference>
<keyword evidence="7" id="KW-0472">Membrane</keyword>
<reference evidence="8" key="2">
    <citation type="submission" date="2017-10" db="EMBL/GenBank/DDBJ databases">
        <title>Ladona fulva Genome sequencing and assembly.</title>
        <authorList>
            <person name="Murali S."/>
            <person name="Richards S."/>
            <person name="Bandaranaike D."/>
            <person name="Bellair M."/>
            <person name="Blankenburg K."/>
            <person name="Chao H."/>
            <person name="Dinh H."/>
            <person name="Doddapaneni H."/>
            <person name="Dugan-Rocha S."/>
            <person name="Elkadiri S."/>
            <person name="Gnanaolivu R."/>
            <person name="Hernandez B."/>
            <person name="Skinner E."/>
            <person name="Javaid M."/>
            <person name="Lee S."/>
            <person name="Li M."/>
            <person name="Ming W."/>
            <person name="Munidasa M."/>
            <person name="Muniz J."/>
            <person name="Nguyen L."/>
            <person name="Hughes D."/>
            <person name="Osuji N."/>
            <person name="Pu L.-L."/>
            <person name="Puazo M."/>
            <person name="Qu C."/>
            <person name="Quiroz J."/>
            <person name="Raj R."/>
            <person name="Weissenberger G."/>
            <person name="Xin Y."/>
            <person name="Zou X."/>
            <person name="Han Y."/>
            <person name="Worley K."/>
            <person name="Muzny D."/>
            <person name="Gibbs R."/>
        </authorList>
    </citation>
    <scope>NUCLEOTIDE SEQUENCE</scope>
    <source>
        <strain evidence="8">Sampled in the wild</strain>
    </source>
</reference>
<reference evidence="8" key="1">
    <citation type="submission" date="2013-04" db="EMBL/GenBank/DDBJ databases">
        <authorList>
            <person name="Qu J."/>
            <person name="Murali S.C."/>
            <person name="Bandaranaike D."/>
            <person name="Bellair M."/>
            <person name="Blankenburg K."/>
            <person name="Chao H."/>
            <person name="Dinh H."/>
            <person name="Doddapaneni H."/>
            <person name="Downs B."/>
            <person name="Dugan-Rocha S."/>
            <person name="Elkadiri S."/>
            <person name="Gnanaolivu R.D."/>
            <person name="Hernandez B."/>
            <person name="Javaid M."/>
            <person name="Jayaseelan J.C."/>
            <person name="Lee S."/>
            <person name="Li M."/>
            <person name="Ming W."/>
            <person name="Munidasa M."/>
            <person name="Muniz J."/>
            <person name="Nguyen L."/>
            <person name="Ongeri F."/>
            <person name="Osuji N."/>
            <person name="Pu L.-L."/>
            <person name="Puazo M."/>
            <person name="Qu C."/>
            <person name="Quiroz J."/>
            <person name="Raj R."/>
            <person name="Weissenberger G."/>
            <person name="Xin Y."/>
            <person name="Zou X."/>
            <person name="Han Y."/>
            <person name="Richards S."/>
            <person name="Worley K."/>
            <person name="Muzny D."/>
            <person name="Gibbs R."/>
        </authorList>
    </citation>
    <scope>NUCLEOTIDE SEQUENCE</scope>
    <source>
        <strain evidence="8">Sampled in the wild</strain>
    </source>
</reference>
<feature type="transmembrane region" description="Helical" evidence="7">
    <location>
        <begin position="64"/>
        <end position="88"/>
    </location>
</feature>
<evidence type="ECO:0000256" key="7">
    <source>
        <dbReference type="SAM" id="Phobius"/>
    </source>
</evidence>
<dbReference type="GO" id="GO:0005886">
    <property type="term" value="C:plasma membrane"/>
    <property type="evidence" value="ECO:0007669"/>
    <property type="project" value="TreeGrafter"/>
</dbReference>
<evidence type="ECO:0000313" key="8">
    <source>
        <dbReference type="EMBL" id="KAG8234180.1"/>
    </source>
</evidence>
<evidence type="ECO:0000256" key="4">
    <source>
        <dbReference type="ARBA" id="ARBA00023065"/>
    </source>
</evidence>
<dbReference type="PANTHER" id="PTHR45897">
    <property type="entry name" value="HIGH-AFFINITY CHOLINE TRANSPORTER 1"/>
    <property type="match status" value="1"/>
</dbReference>
<dbReference type="PANTHER" id="PTHR45897:SF5">
    <property type="entry name" value="HIGH AFFINITY CHOLINE TRANSPORTER 1"/>
    <property type="match status" value="1"/>
</dbReference>
<keyword evidence="3" id="KW-0915">Sodium</keyword>
<sequence>MILFHASFQASDVEIVWCTRICVLIVGIAASGVAFGAESIYGLWYLSSDLTYVLTFPHFVLSMTAPGVGTRLGSVSSFIVGIVLRVLVGEKSMGLPSLIKFPEEVPVKTLTMALSATVLLLVSICDKFLRSKFGCLGIYNIATERRVFNDIDLRAKS</sequence>
<dbReference type="GO" id="GO:0008292">
    <property type="term" value="P:acetylcholine biosynthetic process"/>
    <property type="evidence" value="ECO:0007669"/>
    <property type="project" value="TreeGrafter"/>
</dbReference>
<dbReference type="EMBL" id="KZ308788">
    <property type="protein sequence ID" value="KAG8234180.1"/>
    <property type="molecule type" value="Genomic_DNA"/>
</dbReference>
<keyword evidence="1" id="KW-0813">Transport</keyword>
<dbReference type="InterPro" id="IPR052244">
    <property type="entry name" value="Choline_transporter"/>
</dbReference>
<dbReference type="AlphaFoldDB" id="A0A8K0KIA0"/>
<dbReference type="OrthoDB" id="546820at2759"/>
<dbReference type="Gene3D" id="1.20.1730.10">
    <property type="entry name" value="Sodium/glucose cotransporter"/>
    <property type="match status" value="1"/>
</dbReference>
<keyword evidence="4" id="KW-0406">Ion transport</keyword>
<feature type="transmembrane region" description="Helical" evidence="7">
    <location>
        <begin position="21"/>
        <end position="44"/>
    </location>
</feature>
<protein>
    <submittedName>
        <fullName evidence="8">Uncharacterized protein</fullName>
    </submittedName>
</protein>
<accession>A0A8K0KIA0</accession>
<keyword evidence="9" id="KW-1185">Reference proteome</keyword>
<dbReference type="GO" id="GO:0005307">
    <property type="term" value="F:choline:sodium symporter activity"/>
    <property type="evidence" value="ECO:0007669"/>
    <property type="project" value="TreeGrafter"/>
</dbReference>
<proteinExistence type="predicted"/>
<keyword evidence="2" id="KW-0769">Symport</keyword>
<evidence type="ECO:0000256" key="2">
    <source>
        <dbReference type="ARBA" id="ARBA00022847"/>
    </source>
</evidence>
<evidence type="ECO:0000256" key="1">
    <source>
        <dbReference type="ARBA" id="ARBA00022448"/>
    </source>
</evidence>
<evidence type="ECO:0000256" key="6">
    <source>
        <dbReference type="ARBA" id="ARBA00023201"/>
    </source>
</evidence>
<comment type="caution">
    <text evidence="8">The sequence shown here is derived from an EMBL/GenBank/DDBJ whole genome shotgun (WGS) entry which is preliminary data.</text>
</comment>
<evidence type="ECO:0000313" key="9">
    <source>
        <dbReference type="Proteomes" id="UP000792457"/>
    </source>
</evidence>
<keyword evidence="7" id="KW-0812">Transmembrane</keyword>
<keyword evidence="6" id="KW-0739">Sodium transport</keyword>
<evidence type="ECO:0000256" key="3">
    <source>
        <dbReference type="ARBA" id="ARBA00023053"/>
    </source>
</evidence>
<gene>
    <name evidence="8" type="ORF">J437_LFUL007340</name>
</gene>
<keyword evidence="7" id="KW-1133">Transmembrane helix</keyword>
<name>A0A8K0KIA0_LADFU</name>
<dbReference type="Proteomes" id="UP000792457">
    <property type="component" value="Unassembled WGS sequence"/>
</dbReference>
<evidence type="ECO:0000256" key="5">
    <source>
        <dbReference type="ARBA" id="ARBA00023180"/>
    </source>
</evidence>
<organism evidence="8 9">
    <name type="scientific">Ladona fulva</name>
    <name type="common">Scarce chaser dragonfly</name>
    <name type="synonym">Libellula fulva</name>
    <dbReference type="NCBI Taxonomy" id="123851"/>
    <lineage>
        <taxon>Eukaryota</taxon>
        <taxon>Metazoa</taxon>
        <taxon>Ecdysozoa</taxon>
        <taxon>Arthropoda</taxon>
        <taxon>Hexapoda</taxon>
        <taxon>Insecta</taxon>
        <taxon>Pterygota</taxon>
        <taxon>Palaeoptera</taxon>
        <taxon>Odonata</taxon>
        <taxon>Epiprocta</taxon>
        <taxon>Anisoptera</taxon>
        <taxon>Libelluloidea</taxon>
        <taxon>Libellulidae</taxon>
        <taxon>Ladona</taxon>
    </lineage>
</organism>